<proteinExistence type="predicted"/>
<organism evidence="1">
    <name type="scientific">candidate division WOR-3 bacterium</name>
    <dbReference type="NCBI Taxonomy" id="2052148"/>
    <lineage>
        <taxon>Bacteria</taxon>
        <taxon>Bacteria division WOR-3</taxon>
    </lineage>
</organism>
<dbReference type="AlphaFoldDB" id="A0A7C4U747"/>
<gene>
    <name evidence="1" type="ORF">ENV67_04560</name>
</gene>
<dbReference type="Gene3D" id="3.20.20.70">
    <property type="entry name" value="Aldolase class I"/>
    <property type="match status" value="1"/>
</dbReference>
<name>A0A7C4U747_UNCW3</name>
<evidence type="ECO:0000313" key="1">
    <source>
        <dbReference type="EMBL" id="HGW91796.1"/>
    </source>
</evidence>
<comment type="caution">
    <text evidence="1">The sequence shown here is derived from an EMBL/GenBank/DDBJ whole genome shotgun (WGS) entry which is preliminary data.</text>
</comment>
<dbReference type="EMBL" id="DTHG01000057">
    <property type="protein sequence ID" value="HGW91796.1"/>
    <property type="molecule type" value="Genomic_DNA"/>
</dbReference>
<sequence>MKIFFSVLKKGNAFIPGKLRLMVDENGDFFPCEKGETLKIGDVFNGFNYKKVLDLMEDFANIRDEICKDCWVIRFCHTCYIGGIKKGKIDKMTKIEECERIKRSYEIFLKRYIEIMEKNPNSFMRLRKWTDMEKTRYFLL</sequence>
<reference evidence="1" key="1">
    <citation type="journal article" date="2020" name="mSystems">
        <title>Genome- and Community-Level Interaction Insights into Carbon Utilization and Element Cycling Functions of Hydrothermarchaeota in Hydrothermal Sediment.</title>
        <authorList>
            <person name="Zhou Z."/>
            <person name="Liu Y."/>
            <person name="Xu W."/>
            <person name="Pan J."/>
            <person name="Luo Z.H."/>
            <person name="Li M."/>
        </authorList>
    </citation>
    <scope>NUCLEOTIDE SEQUENCE [LARGE SCALE GENOMIC DNA]</scope>
    <source>
        <strain evidence="1">SpSt-780</strain>
    </source>
</reference>
<dbReference type="NCBIfam" id="TIGR04085">
    <property type="entry name" value="rSAM_more_4Fe4S"/>
    <property type="match status" value="1"/>
</dbReference>
<dbReference type="InterPro" id="IPR023885">
    <property type="entry name" value="4Fe4S-binding_SPASM_dom"/>
</dbReference>
<protein>
    <submittedName>
        <fullName evidence="1">SPASM domain-containing protein</fullName>
    </submittedName>
</protein>
<dbReference type="InterPro" id="IPR013785">
    <property type="entry name" value="Aldolase_TIM"/>
</dbReference>
<accession>A0A7C4U747</accession>